<evidence type="ECO:0000256" key="1">
    <source>
        <dbReference type="SAM" id="MobiDB-lite"/>
    </source>
</evidence>
<name>A0A918T8D0_STRCJ</name>
<dbReference type="EMBL" id="BMVB01000001">
    <property type="protein sequence ID" value="GHC32235.1"/>
    <property type="molecule type" value="Genomic_DNA"/>
</dbReference>
<dbReference type="Proteomes" id="UP000646244">
    <property type="component" value="Unassembled WGS sequence"/>
</dbReference>
<reference evidence="2" key="2">
    <citation type="submission" date="2020-09" db="EMBL/GenBank/DDBJ databases">
        <authorList>
            <person name="Sun Q."/>
            <person name="Ohkuma M."/>
        </authorList>
    </citation>
    <scope>NUCLEOTIDE SEQUENCE</scope>
    <source>
        <strain evidence="2">JCM 4633</strain>
    </source>
</reference>
<dbReference type="RefSeq" id="WP_190107520.1">
    <property type="nucleotide sequence ID" value="NZ_BMVB01000001.1"/>
</dbReference>
<sequence>MVYVIALSAKELDRIDEELLVKQSFTKTVATASLPRDRTPRIALLVTRSSNEGDQCPLRWLGVVRQPRGDKVAAVDSRIAVELVRESPVPVNMRSLLDEIPLRLRRTLASALAGEVTVIGDEDSEDLLEGLARQGDVLRRMLDFLGEAAEPDPFDPRRVEDRAWQEQYDMTRLGLAIANIPPARLAAWRRPSDPDAPHLAGLIPEPFEQGLIENDARRIEFDTDVFTEAGWSSGGRATGASFRCDIHVFEHLGSRIEVANINATPVEARLGADLIYYHEATQSFILVQVKRLPSEAGARWMYADKQLLGQLDRLDRVAAMSRAPWAPHEWRLGSDPCFVKLAYWPLKETVDPGPAPGMYLPVPYVRLLLNDDMTSGPNEGARLGYGYVERYLGNTEFTQLVKNGLVGTVGTTLDDLRMLGKERAEEGMSVSIVVDRATGPTHEVVKERHKRNHTRGYDKALAAKVRRKQSRDPGPGEQLLFEL</sequence>
<reference evidence="2" key="1">
    <citation type="journal article" date="2014" name="Int. J. Syst. Evol. Microbiol.">
        <title>Complete genome sequence of Corynebacterium casei LMG S-19264T (=DSM 44701T), isolated from a smear-ripened cheese.</title>
        <authorList>
            <consortium name="US DOE Joint Genome Institute (JGI-PGF)"/>
            <person name="Walter F."/>
            <person name="Albersmeier A."/>
            <person name="Kalinowski J."/>
            <person name="Ruckert C."/>
        </authorList>
    </citation>
    <scope>NUCLEOTIDE SEQUENCE</scope>
    <source>
        <strain evidence="2">JCM 4633</strain>
    </source>
</reference>
<gene>
    <name evidence="2" type="ORF">GCM10010507_00520</name>
</gene>
<comment type="caution">
    <text evidence="2">The sequence shown here is derived from an EMBL/GenBank/DDBJ whole genome shotgun (WGS) entry which is preliminary data.</text>
</comment>
<evidence type="ECO:0000313" key="2">
    <source>
        <dbReference type="EMBL" id="GHC32235.1"/>
    </source>
</evidence>
<protein>
    <submittedName>
        <fullName evidence="2">Uncharacterized protein</fullName>
    </submittedName>
</protein>
<dbReference type="AlphaFoldDB" id="A0A918T8D0"/>
<evidence type="ECO:0000313" key="3">
    <source>
        <dbReference type="Proteomes" id="UP000646244"/>
    </source>
</evidence>
<organism evidence="2 3">
    <name type="scientific">Streptomyces cinnamoneus</name>
    <name type="common">Streptoverticillium cinnamoneum</name>
    <dbReference type="NCBI Taxonomy" id="53446"/>
    <lineage>
        <taxon>Bacteria</taxon>
        <taxon>Bacillati</taxon>
        <taxon>Actinomycetota</taxon>
        <taxon>Actinomycetes</taxon>
        <taxon>Kitasatosporales</taxon>
        <taxon>Streptomycetaceae</taxon>
        <taxon>Streptomyces</taxon>
        <taxon>Streptomyces cinnamoneus group</taxon>
    </lineage>
</organism>
<accession>A0A918T8D0</accession>
<feature type="region of interest" description="Disordered" evidence="1">
    <location>
        <begin position="464"/>
        <end position="483"/>
    </location>
</feature>
<proteinExistence type="predicted"/>